<proteinExistence type="inferred from homology"/>
<feature type="transmembrane region" description="Helical" evidence="7">
    <location>
        <begin position="21"/>
        <end position="39"/>
    </location>
</feature>
<dbReference type="GO" id="GO:0005886">
    <property type="term" value="C:plasma membrane"/>
    <property type="evidence" value="ECO:0007669"/>
    <property type="project" value="UniProtKB-SubCell"/>
</dbReference>
<dbReference type="PANTHER" id="PTHR30509:SF9">
    <property type="entry name" value="MULTIDRUG RESISTANCE PROTEIN MDTO"/>
    <property type="match status" value="1"/>
</dbReference>
<evidence type="ECO:0000256" key="1">
    <source>
        <dbReference type="ARBA" id="ARBA00004651"/>
    </source>
</evidence>
<protein>
    <submittedName>
        <fullName evidence="9">FUSC family protein</fullName>
    </submittedName>
</protein>
<evidence type="ECO:0000256" key="5">
    <source>
        <dbReference type="ARBA" id="ARBA00023136"/>
    </source>
</evidence>
<feature type="transmembrane region" description="Helical" evidence="7">
    <location>
        <begin position="98"/>
        <end position="114"/>
    </location>
</feature>
<gene>
    <name evidence="9" type="ORF">MCOO_40370</name>
</gene>
<reference evidence="9 10" key="1">
    <citation type="journal article" date="2019" name="Emerg. Microbes Infect.">
        <title>Comprehensive subspecies identification of 175 nontuberculous mycobacteria species based on 7547 genomic profiles.</title>
        <authorList>
            <person name="Matsumoto Y."/>
            <person name="Kinjo T."/>
            <person name="Motooka D."/>
            <person name="Nabeya D."/>
            <person name="Jung N."/>
            <person name="Uechi K."/>
            <person name="Horii T."/>
            <person name="Iida T."/>
            <person name="Fujita J."/>
            <person name="Nakamura S."/>
        </authorList>
    </citation>
    <scope>NUCLEOTIDE SEQUENCE [LARGE SCALE GENOMIC DNA]</scope>
    <source>
        <strain evidence="9 10">JCM 12404</strain>
    </source>
</reference>
<feature type="transmembrane region" description="Helical" evidence="7">
    <location>
        <begin position="393"/>
        <end position="411"/>
    </location>
</feature>
<evidence type="ECO:0000256" key="2">
    <source>
        <dbReference type="ARBA" id="ARBA00022475"/>
    </source>
</evidence>
<feature type="transmembrane region" description="Helical" evidence="7">
    <location>
        <begin position="466"/>
        <end position="492"/>
    </location>
</feature>
<evidence type="ECO:0000259" key="8">
    <source>
        <dbReference type="Pfam" id="PF13515"/>
    </source>
</evidence>
<dbReference type="AlphaFoldDB" id="A0A7I7L347"/>
<dbReference type="Pfam" id="PF13515">
    <property type="entry name" value="FUSC_2"/>
    <property type="match status" value="1"/>
</dbReference>
<sequence>MFERARNWAIGSDPGLLRLRMATRTTGALATALLALFALTKAAHQPLTVAVLGALITMMSARSVNEPDPRAQRITMALLPLPTALAITLAALVSPHPVIANVLFVGVVFVAAYARRFGPRGTSLGMVTFMAYFFSLYLQAKFSQLPWLIGATVVGTLCSYLWSAFILPDRPESVLRGNIRALRARMAIVVDTTADTVRIGNPDERRQRRLRIRLRRLNETALTVQAQIEDRVNPGKLWPGVSGDDLALWLFDAELTVERLAIAGARAAVADVPAATRAELADTIALLSRAIRTPRADALRLTADLAQQQFDRYADDVPVRRVALAIVDAAKATAEVRQRMERVAIEAVEQPSPPPDEPQLSAGLLPTTRQAIQVAVAAALAIVVGETVSPTHWYWAAIAAFVIFAGTNSWAETLDKGWQRLLGTVLGVPSGVLVATLVSGNTIASIAMIFVCLFCAFYFMKVTYSLMTFWISTMLALMYGLLGEFTYGLLLLRIEETIVGAVIGIAAAMLVLPINTRAKIRGDAHTFFLTLADLVDASIASLLGTPAPARLTEMARQLGRDLAQFRITAKPMSAGVAGLAGRATMRHGLRMLTACDRYTRILARASEIHIDTSPELAEAIRSTAAQIRRNIDVLITSLEFNQSAMVFPSTDYIDAAETLAREHVDQPLAPEHRRLMNALHALRQLDRVVINAAVDLGAHDGVLLPL</sequence>
<keyword evidence="2" id="KW-1003">Cell membrane</keyword>
<comment type="subcellular location">
    <subcellularLocation>
        <location evidence="1">Cell membrane</location>
        <topology evidence="1">Multi-pass membrane protein</topology>
    </subcellularLocation>
</comment>
<comment type="similarity">
    <text evidence="6">Belongs to the YccS/YhfK family.</text>
</comment>
<dbReference type="PANTHER" id="PTHR30509">
    <property type="entry name" value="P-HYDROXYBENZOIC ACID EFFLUX PUMP SUBUNIT-RELATED"/>
    <property type="match status" value="1"/>
</dbReference>
<evidence type="ECO:0000256" key="6">
    <source>
        <dbReference type="ARBA" id="ARBA00043993"/>
    </source>
</evidence>
<evidence type="ECO:0000256" key="4">
    <source>
        <dbReference type="ARBA" id="ARBA00022989"/>
    </source>
</evidence>
<keyword evidence="10" id="KW-1185">Reference proteome</keyword>
<evidence type="ECO:0000313" key="9">
    <source>
        <dbReference type="EMBL" id="BBX48022.1"/>
    </source>
</evidence>
<feature type="domain" description="Integral membrane bound transporter" evidence="8">
    <location>
        <begin position="380"/>
        <end position="506"/>
    </location>
</feature>
<name>A0A7I7L347_9MYCO</name>
<feature type="transmembrane region" description="Helical" evidence="7">
    <location>
        <begin position="431"/>
        <end position="459"/>
    </location>
</feature>
<keyword evidence="3 7" id="KW-0812">Transmembrane</keyword>
<accession>A0A7I7L347</accession>
<dbReference type="InterPro" id="IPR049453">
    <property type="entry name" value="Memb_transporter_dom"/>
</dbReference>
<feature type="transmembrane region" description="Helical" evidence="7">
    <location>
        <begin position="145"/>
        <end position="167"/>
    </location>
</feature>
<feature type="transmembrane region" description="Helical" evidence="7">
    <location>
        <begin position="121"/>
        <end position="139"/>
    </location>
</feature>
<dbReference type="KEGG" id="mcoo:MCOO_40370"/>
<keyword evidence="5 7" id="KW-0472">Membrane</keyword>
<organism evidence="9 10">
    <name type="scientific">Mycobacterium cookii</name>
    <dbReference type="NCBI Taxonomy" id="1775"/>
    <lineage>
        <taxon>Bacteria</taxon>
        <taxon>Bacillati</taxon>
        <taxon>Actinomycetota</taxon>
        <taxon>Actinomycetes</taxon>
        <taxon>Mycobacteriales</taxon>
        <taxon>Mycobacteriaceae</taxon>
        <taxon>Mycobacterium</taxon>
    </lineage>
</organism>
<evidence type="ECO:0000256" key="7">
    <source>
        <dbReference type="SAM" id="Phobius"/>
    </source>
</evidence>
<dbReference type="EMBL" id="AP022569">
    <property type="protein sequence ID" value="BBX48022.1"/>
    <property type="molecule type" value="Genomic_DNA"/>
</dbReference>
<feature type="transmembrane region" description="Helical" evidence="7">
    <location>
        <begin position="498"/>
        <end position="515"/>
    </location>
</feature>
<keyword evidence="4 7" id="KW-1133">Transmembrane helix</keyword>
<evidence type="ECO:0000313" key="10">
    <source>
        <dbReference type="Proteomes" id="UP000465866"/>
    </source>
</evidence>
<evidence type="ECO:0000256" key="3">
    <source>
        <dbReference type="ARBA" id="ARBA00022692"/>
    </source>
</evidence>
<dbReference type="Proteomes" id="UP000465866">
    <property type="component" value="Chromosome"/>
</dbReference>